<reference evidence="2 3" key="1">
    <citation type="journal article" date="2024" name="Ann. Entomol. Soc. Am.">
        <title>Genomic analyses of the southern and eastern yellowjacket wasps (Hymenoptera: Vespidae) reveal evolutionary signatures of social life.</title>
        <authorList>
            <person name="Catto M.A."/>
            <person name="Caine P.B."/>
            <person name="Orr S.E."/>
            <person name="Hunt B.G."/>
            <person name="Goodisman M.A.D."/>
        </authorList>
    </citation>
    <scope>NUCLEOTIDE SEQUENCE [LARGE SCALE GENOMIC DNA]</scope>
    <source>
        <strain evidence="2">232</strain>
        <tissue evidence="2">Head and thorax</tissue>
    </source>
</reference>
<feature type="region of interest" description="Disordered" evidence="1">
    <location>
        <begin position="42"/>
        <end position="62"/>
    </location>
</feature>
<keyword evidence="3" id="KW-1185">Reference proteome</keyword>
<evidence type="ECO:0000313" key="2">
    <source>
        <dbReference type="EMBL" id="KAL2722896.1"/>
    </source>
</evidence>
<protein>
    <submittedName>
        <fullName evidence="2">PiggyBac transposable element-derived protein 4-like</fullName>
    </submittedName>
</protein>
<dbReference type="Proteomes" id="UP001607303">
    <property type="component" value="Unassembled WGS sequence"/>
</dbReference>
<sequence>MLNLINLDNDQLNSSEGEFDFSLLNAQITSIHGAIVNETNKFSGQDNTEIDSESAEDGISSQWVRCGDSKKVPPRVQFVSA</sequence>
<evidence type="ECO:0000256" key="1">
    <source>
        <dbReference type="SAM" id="MobiDB-lite"/>
    </source>
</evidence>
<dbReference type="AlphaFoldDB" id="A0ABD2AQK5"/>
<accession>A0ABD2AQK5</accession>
<evidence type="ECO:0000313" key="3">
    <source>
        <dbReference type="Proteomes" id="UP001607303"/>
    </source>
</evidence>
<gene>
    <name evidence="2" type="ORF">V1477_019487</name>
</gene>
<dbReference type="EMBL" id="JAYRBN010000115">
    <property type="protein sequence ID" value="KAL2722896.1"/>
    <property type="molecule type" value="Genomic_DNA"/>
</dbReference>
<comment type="caution">
    <text evidence="2">The sequence shown here is derived from an EMBL/GenBank/DDBJ whole genome shotgun (WGS) entry which is preliminary data.</text>
</comment>
<name>A0ABD2AQK5_VESMC</name>
<organism evidence="2 3">
    <name type="scientific">Vespula maculifrons</name>
    <name type="common">Eastern yellow jacket</name>
    <name type="synonym">Wasp</name>
    <dbReference type="NCBI Taxonomy" id="7453"/>
    <lineage>
        <taxon>Eukaryota</taxon>
        <taxon>Metazoa</taxon>
        <taxon>Ecdysozoa</taxon>
        <taxon>Arthropoda</taxon>
        <taxon>Hexapoda</taxon>
        <taxon>Insecta</taxon>
        <taxon>Pterygota</taxon>
        <taxon>Neoptera</taxon>
        <taxon>Endopterygota</taxon>
        <taxon>Hymenoptera</taxon>
        <taxon>Apocrita</taxon>
        <taxon>Aculeata</taxon>
        <taxon>Vespoidea</taxon>
        <taxon>Vespidae</taxon>
        <taxon>Vespinae</taxon>
        <taxon>Vespula</taxon>
    </lineage>
</organism>
<proteinExistence type="predicted"/>